<dbReference type="Proteomes" id="UP000092819">
    <property type="component" value="Unassembled WGS sequence"/>
</dbReference>
<organism evidence="5 6">
    <name type="scientific">Vibrio celticus</name>
    <dbReference type="NCBI Taxonomy" id="446372"/>
    <lineage>
        <taxon>Bacteria</taxon>
        <taxon>Pseudomonadati</taxon>
        <taxon>Pseudomonadota</taxon>
        <taxon>Gammaproteobacteria</taxon>
        <taxon>Vibrionales</taxon>
        <taxon>Vibrionaceae</taxon>
        <taxon>Vibrio</taxon>
    </lineage>
</organism>
<dbReference type="NCBIfam" id="NF007069">
    <property type="entry name" value="PRK09514.1"/>
    <property type="match status" value="1"/>
</dbReference>
<dbReference type="InterPro" id="IPR000551">
    <property type="entry name" value="MerR-type_HTH_dom"/>
</dbReference>
<gene>
    <name evidence="5" type="primary">zntR_1</name>
    <name evidence="5" type="ORF">VCE7224_01470</name>
</gene>
<dbReference type="GO" id="GO:0003677">
    <property type="term" value="F:DNA binding"/>
    <property type="evidence" value="ECO:0007669"/>
    <property type="project" value="UniProtKB-KW"/>
</dbReference>
<evidence type="ECO:0000256" key="2">
    <source>
        <dbReference type="ARBA" id="ARBA00023125"/>
    </source>
</evidence>
<dbReference type="NCBIfam" id="TIGR02043">
    <property type="entry name" value="ZntR"/>
    <property type="match status" value="1"/>
</dbReference>
<dbReference type="Pfam" id="PF00376">
    <property type="entry name" value="MerR"/>
    <property type="match status" value="1"/>
</dbReference>
<dbReference type="InterPro" id="IPR009061">
    <property type="entry name" value="DNA-bd_dom_put_sf"/>
</dbReference>
<dbReference type="CDD" id="cd04770">
    <property type="entry name" value="HTH_HMRTR"/>
    <property type="match status" value="1"/>
</dbReference>
<dbReference type="PANTHER" id="PTHR30204">
    <property type="entry name" value="REDOX-CYCLING DRUG-SENSING TRANSCRIPTIONAL ACTIVATOR SOXR"/>
    <property type="match status" value="1"/>
</dbReference>
<dbReference type="RefSeq" id="WP_065676043.1">
    <property type="nucleotide sequence ID" value="NZ_AP025464.1"/>
</dbReference>
<dbReference type="GO" id="GO:0003700">
    <property type="term" value="F:DNA-binding transcription factor activity"/>
    <property type="evidence" value="ECO:0007669"/>
    <property type="project" value="InterPro"/>
</dbReference>
<evidence type="ECO:0000259" key="4">
    <source>
        <dbReference type="PROSITE" id="PS50937"/>
    </source>
</evidence>
<dbReference type="AlphaFoldDB" id="A0A1C3JC92"/>
<keyword evidence="3" id="KW-0804">Transcription</keyword>
<reference evidence="6" key="1">
    <citation type="submission" date="2016-06" db="EMBL/GenBank/DDBJ databases">
        <authorList>
            <person name="Rodrigo-Torres L."/>
            <person name="Arahal D.R."/>
        </authorList>
    </citation>
    <scope>NUCLEOTIDE SEQUENCE [LARGE SCALE GENOMIC DNA]</scope>
    <source>
        <strain evidence="6">CECT 7224</strain>
    </source>
</reference>
<keyword evidence="1" id="KW-0805">Transcription regulation</keyword>
<name>A0A1C3JC92_9VIBR</name>
<dbReference type="InterPro" id="IPR015358">
    <property type="entry name" value="Tscrpt_reg_MerR_DNA-bd"/>
</dbReference>
<dbReference type="SUPFAM" id="SSF46955">
    <property type="entry name" value="Putative DNA-binding domain"/>
    <property type="match status" value="1"/>
</dbReference>
<dbReference type="Pfam" id="PF09278">
    <property type="entry name" value="MerR-DNA-bind"/>
    <property type="match status" value="1"/>
</dbReference>
<dbReference type="InterPro" id="IPR011788">
    <property type="entry name" value="ZntR"/>
</dbReference>
<dbReference type="Gene3D" id="1.10.1660.10">
    <property type="match status" value="1"/>
</dbReference>
<protein>
    <submittedName>
        <fullName evidence="5">HTH-type transcriptional regulator ZntR</fullName>
    </submittedName>
</protein>
<accession>A0A1C3JC92</accession>
<dbReference type="PROSITE" id="PS50937">
    <property type="entry name" value="HTH_MERR_2"/>
    <property type="match status" value="1"/>
</dbReference>
<sequence length="134" mass="15158">MYRIGELANLHRIKVDTLRFYEKVEILQPSARSNAGYRLYNQHDEQKLAFVIRAKQVGFSLQDIKQLLSIEVDRDNRACSDSKAIVDSKLAQVDAQIQELQLFRVSLSTLSQSCCGTDEPATNCSILEALNSHD</sequence>
<evidence type="ECO:0000256" key="3">
    <source>
        <dbReference type="ARBA" id="ARBA00023163"/>
    </source>
</evidence>
<evidence type="ECO:0000256" key="1">
    <source>
        <dbReference type="ARBA" id="ARBA00023015"/>
    </source>
</evidence>
<dbReference type="GO" id="GO:0008270">
    <property type="term" value="F:zinc ion binding"/>
    <property type="evidence" value="ECO:0007669"/>
    <property type="project" value="InterPro"/>
</dbReference>
<feature type="domain" description="HTH merR-type" evidence="4">
    <location>
        <begin position="1"/>
        <end position="70"/>
    </location>
</feature>
<proteinExistence type="predicted"/>
<keyword evidence="2" id="KW-0238">DNA-binding</keyword>
<evidence type="ECO:0000313" key="5">
    <source>
        <dbReference type="EMBL" id="SBT12727.1"/>
    </source>
</evidence>
<evidence type="ECO:0000313" key="6">
    <source>
        <dbReference type="Proteomes" id="UP000092819"/>
    </source>
</evidence>
<dbReference type="SMART" id="SM00422">
    <property type="entry name" value="HTH_MERR"/>
    <property type="match status" value="1"/>
</dbReference>
<keyword evidence="6" id="KW-1185">Reference proteome</keyword>
<dbReference type="EMBL" id="FLQZ01000031">
    <property type="protein sequence ID" value="SBT12727.1"/>
    <property type="molecule type" value="Genomic_DNA"/>
</dbReference>
<dbReference type="GO" id="GO:0006351">
    <property type="term" value="P:DNA-templated transcription"/>
    <property type="evidence" value="ECO:0007669"/>
    <property type="project" value="InterPro"/>
</dbReference>
<dbReference type="PRINTS" id="PR00040">
    <property type="entry name" value="HTHMERR"/>
</dbReference>
<dbReference type="InterPro" id="IPR047057">
    <property type="entry name" value="MerR_fam"/>
</dbReference>
<dbReference type="PANTHER" id="PTHR30204:SF92">
    <property type="entry name" value="HTH-TYPE TRANSCRIPTIONAL REGULATOR ZNTR"/>
    <property type="match status" value="1"/>
</dbReference>